<proteinExistence type="predicted"/>
<organism evidence="2">
    <name type="scientific">marine metagenome</name>
    <dbReference type="NCBI Taxonomy" id="408172"/>
    <lineage>
        <taxon>unclassified sequences</taxon>
        <taxon>metagenomes</taxon>
        <taxon>ecological metagenomes</taxon>
    </lineage>
</organism>
<gene>
    <name evidence="2" type="ORF">METZ01_LOCUS184636</name>
</gene>
<evidence type="ECO:0000256" key="1">
    <source>
        <dbReference type="SAM" id="MobiDB-lite"/>
    </source>
</evidence>
<evidence type="ECO:0000313" key="2">
    <source>
        <dbReference type="EMBL" id="SVB31782.1"/>
    </source>
</evidence>
<protein>
    <recommendedName>
        <fullName evidence="3">DUF5683 domain-containing protein</fullName>
    </recommendedName>
</protein>
<evidence type="ECO:0008006" key="3">
    <source>
        <dbReference type="Google" id="ProtNLM"/>
    </source>
</evidence>
<accession>A0A382D135</accession>
<feature type="region of interest" description="Disordered" evidence="1">
    <location>
        <begin position="29"/>
        <end position="90"/>
    </location>
</feature>
<sequence length="242" mass="27593">MSSEESLFQKLYPLLLVLFIGLIYAQDAPPTDTEDQENIEGSEDQNVIPEDQGVAPKDQNTATEDTMPMETTEEPKEEKRSKPPKIQKPKTQMGSLLRGVVVPGLGHVYNDNKRIGFLWMGIEAALLAATMNYKSQYDESLSEYNNYQTLYWTETDVSLLLLYKEKRDESRKDMDDANTNYQVFSALVAAGWIYSAVSSYLEGPGTSKYSQRKRQALSKMDMNVAFNHEQQNMQMEFSIPLR</sequence>
<reference evidence="2" key="1">
    <citation type="submission" date="2018-05" db="EMBL/GenBank/DDBJ databases">
        <authorList>
            <person name="Lanie J.A."/>
            <person name="Ng W.-L."/>
            <person name="Kazmierczak K.M."/>
            <person name="Andrzejewski T.M."/>
            <person name="Davidsen T.M."/>
            <person name="Wayne K.J."/>
            <person name="Tettelin H."/>
            <person name="Glass J.I."/>
            <person name="Rusch D."/>
            <person name="Podicherti R."/>
            <person name="Tsui H.-C.T."/>
            <person name="Winkler M.E."/>
        </authorList>
    </citation>
    <scope>NUCLEOTIDE SEQUENCE</scope>
</reference>
<dbReference type="AlphaFoldDB" id="A0A382D135"/>
<dbReference type="EMBL" id="UINC01036983">
    <property type="protein sequence ID" value="SVB31782.1"/>
    <property type="molecule type" value="Genomic_DNA"/>
</dbReference>
<feature type="compositionally biased region" description="Acidic residues" evidence="1">
    <location>
        <begin position="32"/>
        <end position="43"/>
    </location>
</feature>
<name>A0A382D135_9ZZZZ</name>